<dbReference type="PANTHER" id="PTHR10585">
    <property type="entry name" value="ER LUMEN PROTEIN RETAINING RECEPTOR"/>
    <property type="match status" value="1"/>
</dbReference>
<comment type="subcellular location">
    <subcellularLocation>
        <location evidence="1">Endoplasmic reticulum membrane</location>
        <topology evidence="1">Multi-pass membrane protein</topology>
    </subcellularLocation>
</comment>
<feature type="chain" id="PRO_5047205627" description="Encoded protein" evidence="11">
    <location>
        <begin position="30"/>
        <end position="172"/>
    </location>
</feature>
<evidence type="ECO:0000256" key="5">
    <source>
        <dbReference type="ARBA" id="ARBA00022824"/>
    </source>
</evidence>
<evidence type="ECO:0000256" key="10">
    <source>
        <dbReference type="ARBA" id="ARBA00023170"/>
    </source>
</evidence>
<evidence type="ECO:0000256" key="1">
    <source>
        <dbReference type="ARBA" id="ARBA00004477"/>
    </source>
</evidence>
<keyword evidence="5" id="KW-0256">Endoplasmic reticulum</keyword>
<dbReference type="InterPro" id="IPR000133">
    <property type="entry name" value="ER_ret_rcpt"/>
</dbReference>
<evidence type="ECO:0000256" key="11">
    <source>
        <dbReference type="SAM" id="SignalP"/>
    </source>
</evidence>
<keyword evidence="6" id="KW-0931">ER-Golgi transport</keyword>
<evidence type="ECO:0000256" key="2">
    <source>
        <dbReference type="ARBA" id="ARBA00010120"/>
    </source>
</evidence>
<evidence type="ECO:0008006" key="14">
    <source>
        <dbReference type="Google" id="ProtNLM"/>
    </source>
</evidence>
<organism evidence="12 13">
    <name type="scientific">Dunaliella salina</name>
    <name type="common">Green alga</name>
    <name type="synonym">Protococcus salinus</name>
    <dbReference type="NCBI Taxonomy" id="3046"/>
    <lineage>
        <taxon>Eukaryota</taxon>
        <taxon>Viridiplantae</taxon>
        <taxon>Chlorophyta</taxon>
        <taxon>core chlorophytes</taxon>
        <taxon>Chlorophyceae</taxon>
        <taxon>CS clade</taxon>
        <taxon>Chlamydomonadales</taxon>
        <taxon>Dunaliellaceae</taxon>
        <taxon>Dunaliella</taxon>
    </lineage>
</organism>
<keyword evidence="3" id="KW-0813">Transport</keyword>
<evidence type="ECO:0000256" key="4">
    <source>
        <dbReference type="ARBA" id="ARBA00022692"/>
    </source>
</evidence>
<feature type="signal peptide" evidence="11">
    <location>
        <begin position="1"/>
        <end position="29"/>
    </location>
</feature>
<dbReference type="EMBL" id="MU069890">
    <property type="protein sequence ID" value="KAF5832197.1"/>
    <property type="molecule type" value="Genomic_DNA"/>
</dbReference>
<evidence type="ECO:0000256" key="7">
    <source>
        <dbReference type="ARBA" id="ARBA00022927"/>
    </source>
</evidence>
<protein>
    <recommendedName>
        <fullName evidence="14">Encoded protein</fullName>
    </recommendedName>
</protein>
<keyword evidence="8" id="KW-1133">Transmembrane helix</keyword>
<evidence type="ECO:0000256" key="8">
    <source>
        <dbReference type="ARBA" id="ARBA00022989"/>
    </source>
</evidence>
<keyword evidence="13" id="KW-1185">Reference proteome</keyword>
<keyword evidence="11" id="KW-0732">Signal</keyword>
<name>A0ABQ7GC60_DUNSA</name>
<keyword evidence="7" id="KW-0653">Protein transport</keyword>
<accession>A0ABQ7GC60</accession>
<dbReference type="Pfam" id="PF00810">
    <property type="entry name" value="ER_lumen_recept"/>
    <property type="match status" value="1"/>
</dbReference>
<reference evidence="12" key="1">
    <citation type="submission" date="2017-08" db="EMBL/GenBank/DDBJ databases">
        <authorList>
            <person name="Polle J.E."/>
            <person name="Barry K."/>
            <person name="Cushman J."/>
            <person name="Schmutz J."/>
            <person name="Tran D."/>
            <person name="Hathwaick L.T."/>
            <person name="Yim W.C."/>
            <person name="Jenkins J."/>
            <person name="Mckie-Krisberg Z.M."/>
            <person name="Prochnik S."/>
            <person name="Lindquist E."/>
            <person name="Dockter R.B."/>
            <person name="Adam C."/>
            <person name="Molina H."/>
            <person name="Bunkerborg J."/>
            <person name="Jin E."/>
            <person name="Buchheim M."/>
            <person name="Magnuson J."/>
        </authorList>
    </citation>
    <scope>NUCLEOTIDE SEQUENCE</scope>
    <source>
        <strain evidence="12">CCAP 19/18</strain>
    </source>
</reference>
<evidence type="ECO:0000256" key="6">
    <source>
        <dbReference type="ARBA" id="ARBA00022892"/>
    </source>
</evidence>
<dbReference type="Proteomes" id="UP000815325">
    <property type="component" value="Unassembled WGS sequence"/>
</dbReference>
<keyword evidence="10" id="KW-0675">Receptor</keyword>
<comment type="caution">
    <text evidence="12">The sequence shown here is derived from an EMBL/GenBank/DDBJ whole genome shotgun (WGS) entry which is preliminary data.</text>
</comment>
<proteinExistence type="inferred from homology"/>
<dbReference type="PRINTS" id="PR00660">
    <property type="entry name" value="ERLUMENR"/>
</dbReference>
<keyword evidence="9" id="KW-0472">Membrane</keyword>
<evidence type="ECO:0000256" key="3">
    <source>
        <dbReference type="ARBA" id="ARBA00022448"/>
    </source>
</evidence>
<keyword evidence="4" id="KW-0812">Transmembrane</keyword>
<evidence type="ECO:0000313" key="13">
    <source>
        <dbReference type="Proteomes" id="UP000815325"/>
    </source>
</evidence>
<gene>
    <name evidence="12" type="ORF">DUNSADRAFT_11981</name>
</gene>
<evidence type="ECO:0000313" key="12">
    <source>
        <dbReference type="EMBL" id="KAF5832197.1"/>
    </source>
</evidence>
<comment type="similarity">
    <text evidence="2">Belongs to the ERD2 family.</text>
</comment>
<evidence type="ECO:0000256" key="9">
    <source>
        <dbReference type="ARBA" id="ARBA00023136"/>
    </source>
</evidence>
<sequence>MFHHALASACLHCLSRALLLLNIIRGASCSSISLISLELYVVVYITRNAGLLVKFEGWEEVVEVVKIGLSVASVLLLRYSPHASRTYDEGVDNLPRWILLLPPFLLSLVFNRVVMIVEICRQFSWYLEPVVLIPQWLVMWRRKNYPFWHARSSNVCRLHAAMHVYHGMLECC</sequence>